<dbReference type="EMBL" id="AMZH03000110">
    <property type="protein sequence ID" value="RRT85473.1"/>
    <property type="molecule type" value="Genomic_DNA"/>
</dbReference>
<evidence type="ECO:0000313" key="1">
    <source>
        <dbReference type="EMBL" id="RRT85473.1"/>
    </source>
</evidence>
<protein>
    <submittedName>
        <fullName evidence="1">Uncharacterized protein</fullName>
    </submittedName>
</protein>
<accession>A0A427BAK9</accession>
<organism evidence="1 2">
    <name type="scientific">Ensete ventricosum</name>
    <name type="common">Abyssinian banana</name>
    <name type="synonym">Musa ensete</name>
    <dbReference type="NCBI Taxonomy" id="4639"/>
    <lineage>
        <taxon>Eukaryota</taxon>
        <taxon>Viridiplantae</taxon>
        <taxon>Streptophyta</taxon>
        <taxon>Embryophyta</taxon>
        <taxon>Tracheophyta</taxon>
        <taxon>Spermatophyta</taxon>
        <taxon>Magnoliopsida</taxon>
        <taxon>Liliopsida</taxon>
        <taxon>Zingiberales</taxon>
        <taxon>Musaceae</taxon>
        <taxon>Ensete</taxon>
    </lineage>
</organism>
<dbReference type="AlphaFoldDB" id="A0A427BAK9"/>
<sequence>MFMLLPNDNYIGINTDDGSCHDIYDEDGGRLATNLLGRSQSSPKVGAVGALTTTPVAARPICKAAKGGQQRGFGMSSCDPSYVSRLGFVQWVSGEATTIFVVDIVMTHWTNPSLNPKLGLLELLMPASTSTLMQMPLGNEGRIPSSTQSWGRRSSYCSSLLLASTLRLGSALAAKHQHRCEHSRGTDRSFDNPNFGSRLGSAQWLLPPPHRLDAPAMKDLTIIRRQQVLT</sequence>
<dbReference type="Proteomes" id="UP000287651">
    <property type="component" value="Unassembled WGS sequence"/>
</dbReference>
<evidence type="ECO:0000313" key="2">
    <source>
        <dbReference type="Proteomes" id="UP000287651"/>
    </source>
</evidence>
<proteinExistence type="predicted"/>
<gene>
    <name evidence="1" type="ORF">B296_00005221</name>
</gene>
<reference evidence="1 2" key="1">
    <citation type="journal article" date="2014" name="Agronomy (Basel)">
        <title>A Draft Genome Sequence for Ensete ventricosum, the Drought-Tolerant Tree Against Hunger.</title>
        <authorList>
            <person name="Harrison J."/>
            <person name="Moore K.A."/>
            <person name="Paszkiewicz K."/>
            <person name="Jones T."/>
            <person name="Grant M."/>
            <person name="Ambacheew D."/>
            <person name="Muzemil S."/>
            <person name="Studholme D.J."/>
        </authorList>
    </citation>
    <scope>NUCLEOTIDE SEQUENCE [LARGE SCALE GENOMIC DNA]</scope>
</reference>
<name>A0A427BAK9_ENSVE</name>
<comment type="caution">
    <text evidence="1">The sequence shown here is derived from an EMBL/GenBank/DDBJ whole genome shotgun (WGS) entry which is preliminary data.</text>
</comment>